<dbReference type="InterPro" id="IPR015655">
    <property type="entry name" value="PP2C"/>
</dbReference>
<dbReference type="RefSeq" id="WP_073608308.1">
    <property type="nucleotide sequence ID" value="NZ_MRCG01000006.1"/>
</dbReference>
<dbReference type="CDD" id="cd00143">
    <property type="entry name" value="PP2Cc"/>
    <property type="match status" value="1"/>
</dbReference>
<gene>
    <name evidence="2" type="ORF">NIES30_10145</name>
</gene>
<proteinExistence type="predicted"/>
<dbReference type="SMART" id="SM00331">
    <property type="entry name" value="PP2C_SIG"/>
    <property type="match status" value="1"/>
</dbReference>
<dbReference type="Pfam" id="PF13672">
    <property type="entry name" value="PP2C_2"/>
    <property type="match status" value="1"/>
</dbReference>
<dbReference type="STRING" id="549789.NIES30_10145"/>
<evidence type="ECO:0000259" key="1">
    <source>
        <dbReference type="PROSITE" id="PS51746"/>
    </source>
</evidence>
<dbReference type="GO" id="GO:0004722">
    <property type="term" value="F:protein serine/threonine phosphatase activity"/>
    <property type="evidence" value="ECO:0007669"/>
    <property type="project" value="InterPro"/>
</dbReference>
<dbReference type="EMBL" id="MRCG01000006">
    <property type="protein sequence ID" value="OKH48380.1"/>
    <property type="molecule type" value="Genomic_DNA"/>
</dbReference>
<reference evidence="2 3" key="1">
    <citation type="submission" date="2016-11" db="EMBL/GenBank/DDBJ databases">
        <title>Draft Genome Sequences of Nine Cyanobacterial Strains from Diverse Habitats.</title>
        <authorList>
            <person name="Zhu T."/>
            <person name="Hou S."/>
            <person name="Lu X."/>
            <person name="Hess W.R."/>
        </authorList>
    </citation>
    <scope>NUCLEOTIDE SEQUENCE [LARGE SCALE GENOMIC DNA]</scope>
    <source>
        <strain evidence="2 3">NIES-30</strain>
    </source>
</reference>
<protein>
    <submittedName>
        <fullName evidence="2">Serine/threonine protein phosphatase</fullName>
    </submittedName>
</protein>
<accession>A0A1U7J694</accession>
<dbReference type="OrthoDB" id="495860at2"/>
<dbReference type="Proteomes" id="UP000185557">
    <property type="component" value="Unassembled WGS sequence"/>
</dbReference>
<sequence length="251" mass="27571">MVDCVFSGLSDPGLLRTSNQDDYYIDPEGRFFIVADGMGGHAGGQEASRLATAAIKTFLQQHWHKDIATAQLLEQALRQANNAILDDQRRHPERADMGTTVVLVTFRDSDPQPWCAHVGDSRLYRLRGHHLEQLTEDHTWIAKAIRAGEVSSAQSRSHPWRHVLSQCLGRDDLTEIDIQPIEVHSGDRLLLCSDGLTEELSDHLIASHLKSIRACEAAATALVNSAKQRGGRDNITVVVVNLSAPSGSVNS</sequence>
<dbReference type="SUPFAM" id="SSF81606">
    <property type="entry name" value="PP2C-like"/>
    <property type="match status" value="1"/>
</dbReference>
<dbReference type="InterPro" id="IPR036457">
    <property type="entry name" value="PPM-type-like_dom_sf"/>
</dbReference>
<evidence type="ECO:0000313" key="2">
    <source>
        <dbReference type="EMBL" id="OKH48380.1"/>
    </source>
</evidence>
<dbReference type="SMART" id="SM00332">
    <property type="entry name" value="PP2Cc"/>
    <property type="match status" value="1"/>
</dbReference>
<evidence type="ECO:0000313" key="3">
    <source>
        <dbReference type="Proteomes" id="UP000185557"/>
    </source>
</evidence>
<dbReference type="PROSITE" id="PS51746">
    <property type="entry name" value="PPM_2"/>
    <property type="match status" value="1"/>
</dbReference>
<comment type="caution">
    <text evidence="2">The sequence shown here is derived from an EMBL/GenBank/DDBJ whole genome shotgun (WGS) entry which is preliminary data.</text>
</comment>
<dbReference type="AlphaFoldDB" id="A0A1U7J694"/>
<feature type="domain" description="PPM-type phosphatase" evidence="1">
    <location>
        <begin position="5"/>
        <end position="242"/>
    </location>
</feature>
<organism evidence="2 3">
    <name type="scientific">Phormidium tenue NIES-30</name>
    <dbReference type="NCBI Taxonomy" id="549789"/>
    <lineage>
        <taxon>Bacteria</taxon>
        <taxon>Bacillati</taxon>
        <taxon>Cyanobacteriota</taxon>
        <taxon>Cyanophyceae</taxon>
        <taxon>Oscillatoriophycideae</taxon>
        <taxon>Oscillatoriales</taxon>
        <taxon>Oscillatoriaceae</taxon>
        <taxon>Phormidium</taxon>
    </lineage>
</organism>
<dbReference type="PANTHER" id="PTHR47992">
    <property type="entry name" value="PROTEIN PHOSPHATASE"/>
    <property type="match status" value="1"/>
</dbReference>
<dbReference type="Gene3D" id="3.60.40.10">
    <property type="entry name" value="PPM-type phosphatase domain"/>
    <property type="match status" value="1"/>
</dbReference>
<dbReference type="InterPro" id="IPR001932">
    <property type="entry name" value="PPM-type_phosphatase-like_dom"/>
</dbReference>
<name>A0A1U7J694_9CYAN</name>
<keyword evidence="3" id="KW-1185">Reference proteome</keyword>